<gene>
    <name evidence="3" type="ORF">SEMRO_1128_G244250.1</name>
</gene>
<dbReference type="EMBL" id="CAICTM010001126">
    <property type="protein sequence ID" value="CAB9520713.1"/>
    <property type="molecule type" value="Genomic_DNA"/>
</dbReference>
<evidence type="ECO:0000313" key="3">
    <source>
        <dbReference type="EMBL" id="CAB9520713.1"/>
    </source>
</evidence>
<dbReference type="OrthoDB" id="40561at2759"/>
<keyword evidence="2" id="KW-0472">Membrane</keyword>
<keyword evidence="2" id="KW-1133">Transmembrane helix</keyword>
<proteinExistence type="predicted"/>
<dbReference type="AlphaFoldDB" id="A0A9N8EH82"/>
<protein>
    <submittedName>
        <fullName evidence="3">Uncharacterized protein</fullName>
    </submittedName>
</protein>
<feature type="compositionally biased region" description="Polar residues" evidence="1">
    <location>
        <begin position="159"/>
        <end position="170"/>
    </location>
</feature>
<feature type="compositionally biased region" description="Polar residues" evidence="1">
    <location>
        <begin position="179"/>
        <end position="189"/>
    </location>
</feature>
<feature type="region of interest" description="Disordered" evidence="1">
    <location>
        <begin position="85"/>
        <end position="192"/>
    </location>
</feature>
<feature type="transmembrane region" description="Helical" evidence="2">
    <location>
        <begin position="294"/>
        <end position="327"/>
    </location>
</feature>
<feature type="compositionally biased region" description="Polar residues" evidence="1">
    <location>
        <begin position="54"/>
        <end position="69"/>
    </location>
</feature>
<feature type="compositionally biased region" description="Polar residues" evidence="1">
    <location>
        <begin position="85"/>
        <end position="104"/>
    </location>
</feature>
<keyword evidence="2" id="KW-0812">Transmembrane</keyword>
<evidence type="ECO:0000256" key="1">
    <source>
        <dbReference type="SAM" id="MobiDB-lite"/>
    </source>
</evidence>
<name>A0A9N8EH82_9STRA</name>
<feature type="region of interest" description="Disordered" evidence="1">
    <location>
        <begin position="47"/>
        <end position="73"/>
    </location>
</feature>
<comment type="caution">
    <text evidence="3">The sequence shown here is derived from an EMBL/GenBank/DDBJ whole genome shotgun (WGS) entry which is preliminary data.</text>
</comment>
<dbReference type="InterPro" id="IPR006461">
    <property type="entry name" value="PLAC_motif_containing"/>
</dbReference>
<organism evidence="3 4">
    <name type="scientific">Seminavis robusta</name>
    <dbReference type="NCBI Taxonomy" id="568900"/>
    <lineage>
        <taxon>Eukaryota</taxon>
        <taxon>Sar</taxon>
        <taxon>Stramenopiles</taxon>
        <taxon>Ochrophyta</taxon>
        <taxon>Bacillariophyta</taxon>
        <taxon>Bacillariophyceae</taxon>
        <taxon>Bacillariophycidae</taxon>
        <taxon>Naviculales</taxon>
        <taxon>Naviculaceae</taxon>
        <taxon>Seminavis</taxon>
    </lineage>
</organism>
<dbReference type="Proteomes" id="UP001153069">
    <property type="component" value="Unassembled WGS sequence"/>
</dbReference>
<accession>A0A9N8EH82</accession>
<keyword evidence="4" id="KW-1185">Reference proteome</keyword>
<reference evidence="3" key="1">
    <citation type="submission" date="2020-06" db="EMBL/GenBank/DDBJ databases">
        <authorList>
            <consortium name="Plant Systems Biology data submission"/>
        </authorList>
    </citation>
    <scope>NUCLEOTIDE SEQUENCE</scope>
    <source>
        <strain evidence="3">D6</strain>
    </source>
</reference>
<dbReference type="Pfam" id="PF04749">
    <property type="entry name" value="PLAC8"/>
    <property type="match status" value="1"/>
</dbReference>
<sequence>MMDSTKLDVQLFQNEIPMVAAIPMTEAEDEDCVRVYSCSVIPNDSTEIGDRNESQQATRSCGCAPSSTPGRLESTDALPVVGGRVNSSQLTASTAPSTVRSNSAVEDEAAAQEELPRDSSATVIIATPTPQQPTPARTTSPPTAFATPEPPIRHHERSASSPPETTTISVTPPRHSSEPPLTTPNTCGCPSTPVVIQPPQQRTMVREESAPLQMEQLTSPAPSMVVTDESRQQTVILGKWKTPLFACLSPKAWCTSSLPCMSCCCGSIVMGQLMTRLRLNWLARLDHERYNRTFGILVAITFCYFCTVAFGIGGFVYPFFCLVIVLLGMRVRALMRQHYRIPARYCCPKVTCGYPEKIIAWEDFCCLFWCTCCATVQMAQQTHDDKEYPYECFSPTGLPPHASEIVV</sequence>
<evidence type="ECO:0000256" key="2">
    <source>
        <dbReference type="SAM" id="Phobius"/>
    </source>
</evidence>
<evidence type="ECO:0000313" key="4">
    <source>
        <dbReference type="Proteomes" id="UP001153069"/>
    </source>
</evidence>
<feature type="compositionally biased region" description="Low complexity" evidence="1">
    <location>
        <begin position="126"/>
        <end position="147"/>
    </location>
</feature>